<accession>A0A942UZ53</accession>
<dbReference type="Pfam" id="PF12670">
    <property type="entry name" value="DUF3792"/>
    <property type="match status" value="1"/>
</dbReference>
<organism evidence="2 3">
    <name type="scientific">Anaeromonas frigoriresistens</name>
    <dbReference type="NCBI Taxonomy" id="2683708"/>
    <lineage>
        <taxon>Bacteria</taxon>
        <taxon>Bacillati</taxon>
        <taxon>Bacillota</taxon>
        <taxon>Tissierellia</taxon>
        <taxon>Tissierellales</taxon>
        <taxon>Thermohalobacteraceae</taxon>
        <taxon>Anaeromonas</taxon>
    </lineage>
</organism>
<feature type="transmembrane region" description="Helical" evidence="1">
    <location>
        <begin position="12"/>
        <end position="39"/>
    </location>
</feature>
<dbReference type="AlphaFoldDB" id="A0A942UZ53"/>
<dbReference type="EMBL" id="WSFT01000053">
    <property type="protein sequence ID" value="MBS4539681.1"/>
    <property type="molecule type" value="Genomic_DNA"/>
</dbReference>
<proteinExistence type="predicted"/>
<dbReference type="RefSeq" id="WP_203367602.1">
    <property type="nucleotide sequence ID" value="NZ_WSFT01000053.1"/>
</dbReference>
<evidence type="ECO:0000256" key="1">
    <source>
        <dbReference type="SAM" id="Phobius"/>
    </source>
</evidence>
<keyword evidence="1" id="KW-0812">Transmembrane</keyword>
<evidence type="ECO:0000313" key="2">
    <source>
        <dbReference type="EMBL" id="MBS4539681.1"/>
    </source>
</evidence>
<keyword evidence="3" id="KW-1185">Reference proteome</keyword>
<dbReference type="NCBIfam" id="TIGR04086">
    <property type="entry name" value="TIGR04086_membr"/>
    <property type="match status" value="1"/>
</dbReference>
<comment type="caution">
    <text evidence="2">The sequence shown here is derived from an EMBL/GenBank/DDBJ whole genome shotgun (WGS) entry which is preliminary data.</text>
</comment>
<feature type="transmembrane region" description="Helical" evidence="1">
    <location>
        <begin position="101"/>
        <end position="124"/>
    </location>
</feature>
<keyword evidence="1" id="KW-0472">Membrane</keyword>
<reference evidence="2" key="1">
    <citation type="submission" date="2019-12" db="EMBL/GenBank/DDBJ databases">
        <title>Clostridiaceae gen. nov. sp. nov., isolated from sediment in Xinjiang, China.</title>
        <authorList>
            <person name="Zhang R."/>
        </authorList>
    </citation>
    <scope>NUCLEOTIDE SEQUENCE</scope>
    <source>
        <strain evidence="2">D2Q-11</strain>
    </source>
</reference>
<gene>
    <name evidence="2" type="ORF">GOQ27_14500</name>
</gene>
<evidence type="ECO:0000313" key="3">
    <source>
        <dbReference type="Proteomes" id="UP000724672"/>
    </source>
</evidence>
<dbReference type="Proteomes" id="UP000724672">
    <property type="component" value="Unassembled WGS sequence"/>
</dbReference>
<feature type="transmembrane region" description="Helical" evidence="1">
    <location>
        <begin position="75"/>
        <end position="95"/>
    </location>
</feature>
<feature type="transmembrane region" description="Helical" evidence="1">
    <location>
        <begin position="45"/>
        <end position="63"/>
    </location>
</feature>
<name>A0A942UZ53_9FIRM</name>
<sequence>MNSNKTSINYGVLLGKSLILSFIVTLIFFVLFTLILTYTKLSENLIPLIDSIILIISISLGAIKMSINTSKRGFLNGGVVGLVYIVILIIFSMIFMKDFQFSTYTLTKLIIGLVTGILAGMIGVNLK</sequence>
<dbReference type="InterPro" id="IPR023804">
    <property type="entry name" value="DUF3792_TM"/>
</dbReference>
<keyword evidence="1" id="KW-1133">Transmembrane helix</keyword>
<protein>
    <submittedName>
        <fullName evidence="2">TIGR04086 family membrane protein</fullName>
    </submittedName>
</protein>